<organism evidence="1 2">
    <name type="scientific">Pseudogemmobacter humi</name>
    <dbReference type="NCBI Taxonomy" id="2483812"/>
    <lineage>
        <taxon>Bacteria</taxon>
        <taxon>Pseudomonadati</taxon>
        <taxon>Pseudomonadota</taxon>
        <taxon>Alphaproteobacteria</taxon>
        <taxon>Rhodobacterales</taxon>
        <taxon>Paracoccaceae</taxon>
        <taxon>Pseudogemmobacter</taxon>
    </lineage>
</organism>
<protein>
    <recommendedName>
        <fullName evidence="3">LPS-assembly lipoprotein</fullName>
    </recommendedName>
</protein>
<gene>
    <name evidence="1" type="ORF">XINFAN_00955</name>
</gene>
<dbReference type="GO" id="GO:0043165">
    <property type="term" value="P:Gram-negative-bacterium-type cell outer membrane assembly"/>
    <property type="evidence" value="ECO:0007669"/>
    <property type="project" value="InterPro"/>
</dbReference>
<keyword evidence="2" id="KW-1185">Reference proteome</keyword>
<sequence length="149" mass="16035">MPLALAACGFTPAYQKGGPAEALLGTVRAADPSTKDAFAFVQRIEERLGRPERHAYDLTYEIGTRTVGVGITADNRTTRYNLEGWVRYRLVDGAGTTVAQGRAQSFTAFAATGSTVAMLAAEEDAQVRLMRILADQVVAQMIAQLARRG</sequence>
<dbReference type="Proteomes" id="UP000277498">
    <property type="component" value="Unassembled WGS sequence"/>
</dbReference>
<dbReference type="Gene3D" id="3.30.160.150">
    <property type="entry name" value="Lipoprotein like domain"/>
    <property type="match status" value="1"/>
</dbReference>
<dbReference type="InterPro" id="IPR007485">
    <property type="entry name" value="LPS_assembly_LptE"/>
</dbReference>
<dbReference type="GO" id="GO:0019867">
    <property type="term" value="C:outer membrane"/>
    <property type="evidence" value="ECO:0007669"/>
    <property type="project" value="InterPro"/>
</dbReference>
<evidence type="ECO:0000313" key="1">
    <source>
        <dbReference type="EMBL" id="VDC23261.1"/>
    </source>
</evidence>
<name>A0A3P5WVY3_9RHOB</name>
<proteinExistence type="predicted"/>
<evidence type="ECO:0000313" key="2">
    <source>
        <dbReference type="Proteomes" id="UP000277498"/>
    </source>
</evidence>
<dbReference type="AlphaFoldDB" id="A0A3P5WVY3"/>
<accession>A0A3P5WVY3</accession>
<dbReference type="Pfam" id="PF04390">
    <property type="entry name" value="LptE"/>
    <property type="match status" value="1"/>
</dbReference>
<reference evidence="1 2" key="1">
    <citation type="submission" date="2018-11" db="EMBL/GenBank/DDBJ databases">
        <authorList>
            <person name="Criscuolo A."/>
        </authorList>
    </citation>
    <scope>NUCLEOTIDE SEQUENCE [LARGE SCALE GENOMIC DNA]</scope>
    <source>
        <strain evidence="1">ACIP111625</strain>
    </source>
</reference>
<evidence type="ECO:0008006" key="3">
    <source>
        <dbReference type="Google" id="ProtNLM"/>
    </source>
</evidence>
<dbReference type="EMBL" id="UXAW01000048">
    <property type="protein sequence ID" value="VDC23261.1"/>
    <property type="molecule type" value="Genomic_DNA"/>
</dbReference>